<feature type="region of interest" description="Disordered" evidence="1">
    <location>
        <begin position="54"/>
        <end position="105"/>
    </location>
</feature>
<reference evidence="2 3" key="1">
    <citation type="journal article" date="2024" name="G3 (Bethesda)">
        <title>Genome assembly of Hibiscus sabdariffa L. provides insights into metabolisms of medicinal natural products.</title>
        <authorList>
            <person name="Kim T."/>
        </authorList>
    </citation>
    <scope>NUCLEOTIDE SEQUENCE [LARGE SCALE GENOMIC DNA]</scope>
    <source>
        <strain evidence="2">TK-2024</strain>
        <tissue evidence="2">Old leaves</tissue>
    </source>
</reference>
<comment type="caution">
    <text evidence="2">The sequence shown here is derived from an EMBL/GenBank/DDBJ whole genome shotgun (WGS) entry which is preliminary data.</text>
</comment>
<name>A0ABR2G0I4_9ROSI</name>
<feature type="compositionally biased region" description="Basic and acidic residues" evidence="1">
    <location>
        <begin position="94"/>
        <end position="105"/>
    </location>
</feature>
<accession>A0ABR2G0I4</accession>
<feature type="region of interest" description="Disordered" evidence="1">
    <location>
        <begin position="1"/>
        <end position="23"/>
    </location>
</feature>
<dbReference type="EMBL" id="JBBPBM010000004">
    <property type="protein sequence ID" value="KAK8589696.1"/>
    <property type="molecule type" value="Genomic_DNA"/>
</dbReference>
<proteinExistence type="predicted"/>
<evidence type="ECO:0000313" key="2">
    <source>
        <dbReference type="EMBL" id="KAK8589696.1"/>
    </source>
</evidence>
<organism evidence="2 3">
    <name type="scientific">Hibiscus sabdariffa</name>
    <name type="common">roselle</name>
    <dbReference type="NCBI Taxonomy" id="183260"/>
    <lineage>
        <taxon>Eukaryota</taxon>
        <taxon>Viridiplantae</taxon>
        <taxon>Streptophyta</taxon>
        <taxon>Embryophyta</taxon>
        <taxon>Tracheophyta</taxon>
        <taxon>Spermatophyta</taxon>
        <taxon>Magnoliopsida</taxon>
        <taxon>eudicotyledons</taxon>
        <taxon>Gunneridae</taxon>
        <taxon>Pentapetalae</taxon>
        <taxon>rosids</taxon>
        <taxon>malvids</taxon>
        <taxon>Malvales</taxon>
        <taxon>Malvaceae</taxon>
        <taxon>Malvoideae</taxon>
        <taxon>Hibiscus</taxon>
    </lineage>
</organism>
<dbReference type="Proteomes" id="UP001472677">
    <property type="component" value="Unassembled WGS sequence"/>
</dbReference>
<protein>
    <submittedName>
        <fullName evidence="2">Uncharacterized protein</fullName>
    </submittedName>
</protein>
<sequence length="105" mass="11533">MLIHKGIQKKSSGSRVLKKVGSSRTSLKVRRGKDFRVPPLATLLEYVQLVAKDPGDGVDKGSKVPLNVPPNSHENFPDEGDLDLVSGNSEDDMEFSREDIETLSQ</sequence>
<keyword evidence="3" id="KW-1185">Reference proteome</keyword>
<evidence type="ECO:0000256" key="1">
    <source>
        <dbReference type="SAM" id="MobiDB-lite"/>
    </source>
</evidence>
<gene>
    <name evidence="2" type="ORF">V6N12_024087</name>
</gene>
<evidence type="ECO:0000313" key="3">
    <source>
        <dbReference type="Proteomes" id="UP001472677"/>
    </source>
</evidence>